<sequence length="401" mass="45784">MKERTRAVVLPYQTDPDHNIDDCPLISTTTAMADNWRSKQQNPGRGRGGWRARGGAGNAGRGVPRTPQPAVERPAPQAHINDARRKMEYMASVSRSSGLEKDGDSLKDFRTQQEYRQFIQEKLNNVFTRHPWRVTETEDARKQRIEVQENVLILFRKLREGVSASRRKDVFALEVYQTSLFLAVIFASPKQTTSIIPHLVPTMFIESSEPASLVIITVLISLLHHLVTAYPSQGTYHQHLNSIPKHLFLKGSEAGVWIKDLATSLRAKNYAKFERLSRRSMVARFFEDNNSDMFAELQTFPVSQQASSNLAHRALLILVDSLRTKARDTSWSIMRAAYRELSCGAGSQDTKDWMCRSLYLQSLVTDDLDINAQEWLETQLLLGHVRRKEGFEDRWIVCKAR</sequence>
<protein>
    <submittedName>
        <fullName evidence="2">Uncharacterized protein</fullName>
    </submittedName>
</protein>
<dbReference type="AlphaFoldDB" id="A0A5C3LJY1"/>
<gene>
    <name evidence="2" type="ORF">BDQ12DRAFT_450289</name>
</gene>
<evidence type="ECO:0000313" key="2">
    <source>
        <dbReference type="EMBL" id="TFK33005.1"/>
    </source>
</evidence>
<dbReference type="STRING" id="68775.A0A5C3LJY1"/>
<organism evidence="2 3">
    <name type="scientific">Crucibulum laeve</name>
    <dbReference type="NCBI Taxonomy" id="68775"/>
    <lineage>
        <taxon>Eukaryota</taxon>
        <taxon>Fungi</taxon>
        <taxon>Dikarya</taxon>
        <taxon>Basidiomycota</taxon>
        <taxon>Agaricomycotina</taxon>
        <taxon>Agaricomycetes</taxon>
        <taxon>Agaricomycetidae</taxon>
        <taxon>Agaricales</taxon>
        <taxon>Agaricineae</taxon>
        <taxon>Nidulariaceae</taxon>
        <taxon>Crucibulum</taxon>
    </lineage>
</organism>
<name>A0A5C3LJY1_9AGAR</name>
<feature type="compositionally biased region" description="Gly residues" evidence="1">
    <location>
        <begin position="45"/>
        <end position="60"/>
    </location>
</feature>
<keyword evidence="3" id="KW-1185">Reference proteome</keyword>
<feature type="region of interest" description="Disordered" evidence="1">
    <location>
        <begin position="35"/>
        <end position="84"/>
    </location>
</feature>
<dbReference type="PANTHER" id="PTHR39398:SF1">
    <property type="entry name" value="CSN8_PSMD8_EIF3K DOMAIN-CONTAINING PROTEIN"/>
    <property type="match status" value="1"/>
</dbReference>
<evidence type="ECO:0000256" key="1">
    <source>
        <dbReference type="SAM" id="MobiDB-lite"/>
    </source>
</evidence>
<accession>A0A5C3LJY1</accession>
<dbReference type="EMBL" id="ML213657">
    <property type="protein sequence ID" value="TFK33005.1"/>
    <property type="molecule type" value="Genomic_DNA"/>
</dbReference>
<dbReference type="Proteomes" id="UP000308652">
    <property type="component" value="Unassembled WGS sequence"/>
</dbReference>
<dbReference type="OrthoDB" id="2100128at2759"/>
<evidence type="ECO:0000313" key="3">
    <source>
        <dbReference type="Proteomes" id="UP000308652"/>
    </source>
</evidence>
<dbReference type="PANTHER" id="PTHR39398">
    <property type="entry name" value="YALI0F14311P"/>
    <property type="match status" value="1"/>
</dbReference>
<proteinExistence type="predicted"/>
<reference evidence="2 3" key="1">
    <citation type="journal article" date="2019" name="Nat. Ecol. Evol.">
        <title>Megaphylogeny resolves global patterns of mushroom evolution.</title>
        <authorList>
            <person name="Varga T."/>
            <person name="Krizsan K."/>
            <person name="Foldi C."/>
            <person name="Dima B."/>
            <person name="Sanchez-Garcia M."/>
            <person name="Sanchez-Ramirez S."/>
            <person name="Szollosi G.J."/>
            <person name="Szarkandi J.G."/>
            <person name="Papp V."/>
            <person name="Albert L."/>
            <person name="Andreopoulos W."/>
            <person name="Angelini C."/>
            <person name="Antonin V."/>
            <person name="Barry K.W."/>
            <person name="Bougher N.L."/>
            <person name="Buchanan P."/>
            <person name="Buyck B."/>
            <person name="Bense V."/>
            <person name="Catcheside P."/>
            <person name="Chovatia M."/>
            <person name="Cooper J."/>
            <person name="Damon W."/>
            <person name="Desjardin D."/>
            <person name="Finy P."/>
            <person name="Geml J."/>
            <person name="Haridas S."/>
            <person name="Hughes K."/>
            <person name="Justo A."/>
            <person name="Karasinski D."/>
            <person name="Kautmanova I."/>
            <person name="Kiss B."/>
            <person name="Kocsube S."/>
            <person name="Kotiranta H."/>
            <person name="LaButti K.M."/>
            <person name="Lechner B.E."/>
            <person name="Liimatainen K."/>
            <person name="Lipzen A."/>
            <person name="Lukacs Z."/>
            <person name="Mihaltcheva S."/>
            <person name="Morgado L.N."/>
            <person name="Niskanen T."/>
            <person name="Noordeloos M.E."/>
            <person name="Ohm R.A."/>
            <person name="Ortiz-Santana B."/>
            <person name="Ovrebo C."/>
            <person name="Racz N."/>
            <person name="Riley R."/>
            <person name="Savchenko A."/>
            <person name="Shiryaev A."/>
            <person name="Soop K."/>
            <person name="Spirin V."/>
            <person name="Szebenyi C."/>
            <person name="Tomsovsky M."/>
            <person name="Tulloss R.E."/>
            <person name="Uehling J."/>
            <person name="Grigoriev I.V."/>
            <person name="Vagvolgyi C."/>
            <person name="Papp T."/>
            <person name="Martin F.M."/>
            <person name="Miettinen O."/>
            <person name="Hibbett D.S."/>
            <person name="Nagy L.G."/>
        </authorList>
    </citation>
    <scope>NUCLEOTIDE SEQUENCE [LARGE SCALE GENOMIC DNA]</scope>
    <source>
        <strain evidence="2 3">CBS 166.37</strain>
    </source>
</reference>